<evidence type="ECO:0000256" key="2">
    <source>
        <dbReference type="ARBA" id="ARBA00022729"/>
    </source>
</evidence>
<evidence type="ECO:0000313" key="9">
    <source>
        <dbReference type="Proteomes" id="UP000075902"/>
    </source>
</evidence>
<keyword evidence="3" id="KW-0677">Repeat</keyword>
<keyword evidence="5" id="KW-0325">Glycoprotein</keyword>
<evidence type="ECO:0000256" key="1">
    <source>
        <dbReference type="ARBA" id="ARBA00022669"/>
    </source>
</evidence>
<feature type="compositionally biased region" description="Polar residues" evidence="6">
    <location>
        <begin position="58"/>
        <end position="68"/>
    </location>
</feature>
<feature type="region of interest" description="Disordered" evidence="6">
    <location>
        <begin position="1"/>
        <end position="82"/>
    </location>
</feature>
<evidence type="ECO:0000256" key="3">
    <source>
        <dbReference type="ARBA" id="ARBA00022737"/>
    </source>
</evidence>
<accession>A0A182TIZ7</accession>
<dbReference type="SUPFAM" id="SSF57625">
    <property type="entry name" value="Invertebrate chitin-binding proteins"/>
    <property type="match status" value="1"/>
</dbReference>
<sequence length="141" mass="15951">MMHRSSFKEDNSSRITGLSTAQTQLRRQYELNRRTPGSGPAVRNREPAASDAPVRSPVRQQGPVQASASDEIDPELSENCPEPNGYFADAEQCDKYYQCRDGQITEKLCPDGMVFNDYDSDQEKCDLPFNIDCSKRPKLRE</sequence>
<dbReference type="EnsemblMetazoa" id="AMEC003162-RA">
    <property type="protein sequence ID" value="AMEC003162-PA"/>
    <property type="gene ID" value="AMEC003162"/>
</dbReference>
<dbReference type="Pfam" id="PF01607">
    <property type="entry name" value="CBM_14"/>
    <property type="match status" value="1"/>
</dbReference>
<evidence type="ECO:0000256" key="4">
    <source>
        <dbReference type="ARBA" id="ARBA00023157"/>
    </source>
</evidence>
<keyword evidence="2" id="KW-0732">Signal</keyword>
<feature type="compositionally biased region" description="Polar residues" evidence="6">
    <location>
        <begin position="13"/>
        <end position="26"/>
    </location>
</feature>
<dbReference type="STRING" id="34690.A0A182TIZ7"/>
<feature type="compositionally biased region" description="Basic and acidic residues" evidence="6">
    <location>
        <begin position="1"/>
        <end position="12"/>
    </location>
</feature>
<evidence type="ECO:0000259" key="7">
    <source>
        <dbReference type="PROSITE" id="PS50940"/>
    </source>
</evidence>
<name>A0A182TIZ7_9DIPT</name>
<dbReference type="InterPro" id="IPR036508">
    <property type="entry name" value="Chitin-bd_dom_sf"/>
</dbReference>
<evidence type="ECO:0000313" key="8">
    <source>
        <dbReference type="EnsemblMetazoa" id="AMEC003162-PA"/>
    </source>
</evidence>
<evidence type="ECO:0000256" key="5">
    <source>
        <dbReference type="ARBA" id="ARBA00023180"/>
    </source>
</evidence>
<dbReference type="InterPro" id="IPR002557">
    <property type="entry name" value="Chitin-bd_dom"/>
</dbReference>
<dbReference type="PROSITE" id="PS50940">
    <property type="entry name" value="CHIT_BIND_II"/>
    <property type="match status" value="1"/>
</dbReference>
<proteinExistence type="predicted"/>
<dbReference type="Gene3D" id="2.170.140.10">
    <property type="entry name" value="Chitin binding domain"/>
    <property type="match status" value="1"/>
</dbReference>
<reference evidence="8" key="2">
    <citation type="submission" date="2020-05" db="UniProtKB">
        <authorList>
            <consortium name="EnsemblMetazoa"/>
        </authorList>
    </citation>
    <scope>IDENTIFICATION</scope>
    <source>
        <strain evidence="8">CM1001059</strain>
    </source>
</reference>
<feature type="domain" description="Chitin-binding type-2" evidence="7">
    <location>
        <begin position="77"/>
        <end position="135"/>
    </location>
</feature>
<reference evidence="9" key="1">
    <citation type="submission" date="2014-01" db="EMBL/GenBank/DDBJ databases">
        <title>The Genome Sequence of Anopheles melas CM1001059_A (V2).</title>
        <authorList>
            <consortium name="The Broad Institute Genomics Platform"/>
            <person name="Neafsey D.E."/>
            <person name="Besansky N."/>
            <person name="Howell P."/>
            <person name="Walton C."/>
            <person name="Young S.K."/>
            <person name="Zeng Q."/>
            <person name="Gargeya S."/>
            <person name="Fitzgerald M."/>
            <person name="Haas B."/>
            <person name="Abouelleil A."/>
            <person name="Allen A.W."/>
            <person name="Alvarado L."/>
            <person name="Arachchi H.M."/>
            <person name="Berlin A.M."/>
            <person name="Chapman S.B."/>
            <person name="Gainer-Dewar J."/>
            <person name="Goldberg J."/>
            <person name="Griggs A."/>
            <person name="Gujja S."/>
            <person name="Hansen M."/>
            <person name="Howarth C."/>
            <person name="Imamovic A."/>
            <person name="Ireland A."/>
            <person name="Larimer J."/>
            <person name="McCowan C."/>
            <person name="Murphy C."/>
            <person name="Pearson M."/>
            <person name="Poon T.W."/>
            <person name="Priest M."/>
            <person name="Roberts A."/>
            <person name="Saif S."/>
            <person name="Shea T."/>
            <person name="Sisk P."/>
            <person name="Sykes S."/>
            <person name="Wortman J."/>
            <person name="Nusbaum C."/>
            <person name="Birren B."/>
        </authorList>
    </citation>
    <scope>NUCLEOTIDE SEQUENCE [LARGE SCALE GENOMIC DNA]</scope>
    <source>
        <strain evidence="9">CM1001059</strain>
    </source>
</reference>
<dbReference type="GO" id="GO:0005576">
    <property type="term" value="C:extracellular region"/>
    <property type="evidence" value="ECO:0007669"/>
    <property type="project" value="InterPro"/>
</dbReference>
<dbReference type="InterPro" id="IPR051940">
    <property type="entry name" value="Chitin_bind-dev_reg"/>
</dbReference>
<dbReference type="PANTHER" id="PTHR23301:SF0">
    <property type="entry name" value="CHITIN-BINDING TYPE-2 DOMAIN-CONTAINING PROTEIN-RELATED"/>
    <property type="match status" value="1"/>
</dbReference>
<protein>
    <recommendedName>
        <fullName evidence="7">Chitin-binding type-2 domain-containing protein</fullName>
    </recommendedName>
</protein>
<dbReference type="Proteomes" id="UP000075902">
    <property type="component" value="Unassembled WGS sequence"/>
</dbReference>
<keyword evidence="9" id="KW-1185">Reference proteome</keyword>
<dbReference type="PANTHER" id="PTHR23301">
    <property type="entry name" value="CHITIN BINDING PERITROPHIN-A"/>
    <property type="match status" value="1"/>
</dbReference>
<dbReference type="SMART" id="SM00494">
    <property type="entry name" value="ChtBD2"/>
    <property type="match status" value="1"/>
</dbReference>
<keyword evidence="1" id="KW-0147">Chitin-binding</keyword>
<dbReference type="VEuPathDB" id="VectorBase:AMEC003162"/>
<dbReference type="AlphaFoldDB" id="A0A182TIZ7"/>
<dbReference type="GO" id="GO:0008061">
    <property type="term" value="F:chitin binding"/>
    <property type="evidence" value="ECO:0007669"/>
    <property type="project" value="UniProtKB-KW"/>
</dbReference>
<evidence type="ECO:0000256" key="6">
    <source>
        <dbReference type="SAM" id="MobiDB-lite"/>
    </source>
</evidence>
<organism evidence="8 9">
    <name type="scientific">Anopheles melas</name>
    <dbReference type="NCBI Taxonomy" id="34690"/>
    <lineage>
        <taxon>Eukaryota</taxon>
        <taxon>Metazoa</taxon>
        <taxon>Ecdysozoa</taxon>
        <taxon>Arthropoda</taxon>
        <taxon>Hexapoda</taxon>
        <taxon>Insecta</taxon>
        <taxon>Pterygota</taxon>
        <taxon>Neoptera</taxon>
        <taxon>Endopterygota</taxon>
        <taxon>Diptera</taxon>
        <taxon>Nematocera</taxon>
        <taxon>Culicoidea</taxon>
        <taxon>Culicidae</taxon>
        <taxon>Anophelinae</taxon>
        <taxon>Anopheles</taxon>
    </lineage>
</organism>
<keyword evidence="4" id="KW-1015">Disulfide bond</keyword>